<keyword evidence="4" id="KW-1185">Reference proteome</keyword>
<dbReference type="InterPro" id="IPR050445">
    <property type="entry name" value="Bact_polysacc_biosynth/exp"/>
</dbReference>
<accession>A0ABW2KYZ2</accession>
<dbReference type="NCBIfam" id="TIGR03007">
    <property type="entry name" value="pepcterm_ChnLen"/>
    <property type="match status" value="1"/>
</dbReference>
<feature type="transmembrane region" description="Helical" evidence="2">
    <location>
        <begin position="20"/>
        <end position="40"/>
    </location>
</feature>
<reference evidence="4" key="1">
    <citation type="journal article" date="2019" name="Int. J. Syst. Evol. Microbiol.">
        <title>The Global Catalogue of Microorganisms (GCM) 10K type strain sequencing project: providing services to taxonomists for standard genome sequencing and annotation.</title>
        <authorList>
            <consortium name="The Broad Institute Genomics Platform"/>
            <consortium name="The Broad Institute Genome Sequencing Center for Infectious Disease"/>
            <person name="Wu L."/>
            <person name="Ma J."/>
        </authorList>
    </citation>
    <scope>NUCLEOTIDE SEQUENCE [LARGE SCALE GENOMIC DNA]</scope>
    <source>
        <strain evidence="4">CGMCC 1.16275</strain>
    </source>
</reference>
<evidence type="ECO:0000256" key="2">
    <source>
        <dbReference type="SAM" id="Phobius"/>
    </source>
</evidence>
<evidence type="ECO:0000313" key="4">
    <source>
        <dbReference type="Proteomes" id="UP001596456"/>
    </source>
</evidence>
<sequence length="528" mass="58166">MNEQIQIVLEQVTRLWRRRWLALWVALAVWLAGWGWVILLPDRYESFARLYVDTGNVLRPLLSGLAVDSDVAGQVDLMRRTLLARPNLEKVVAMADLGLETRRPEDHEHLLGRLRKEVRIRADQSNLFTISYESPSPQRAQAVVDALMTVFVENNLGAKRSDFENAQGFLNRQIEEYEEQLSLAERRLAEFKQEHIDLLAGGQTFQARIEAARAQKQKLEAELKDVQAQHDAMREAMRGVPEFYAGAAGSGPPTDADVQIMELQHTLQELLSRYTEQHPDVVTARRRLDALLAGQMPASRGDAPAPTAPGSLPNPTYGQLQLEVIRLASLGQTTKARIARVDEDLAELERVRRSVPEIETGMMQLTRDYGVIKEKYEELLSRRESARLSENRETSGGKVSFRTIEAPLVPLMPSGPDRLLLFPAVLVAGCAAGVGAAFLRGLVDDTFMSVRQLRSHYTVPVVGALSLTLPDGGGRARHLEPAAFAGLLLVLAAGFAGLLAVEGALGWGLLMQDGPGPGLHRALAALGL</sequence>
<keyword evidence="2" id="KW-0472">Membrane</keyword>
<proteinExistence type="predicted"/>
<dbReference type="PANTHER" id="PTHR32309:SF13">
    <property type="entry name" value="FERRIC ENTEROBACTIN TRANSPORT PROTEIN FEPE"/>
    <property type="match status" value="1"/>
</dbReference>
<dbReference type="Proteomes" id="UP001596456">
    <property type="component" value="Unassembled WGS sequence"/>
</dbReference>
<keyword evidence="2" id="KW-1133">Transmembrane helix</keyword>
<protein>
    <submittedName>
        <fullName evidence="3">XrtA system polysaccharide chain length determinant</fullName>
    </submittedName>
</protein>
<dbReference type="RefSeq" id="WP_377360856.1">
    <property type="nucleotide sequence ID" value="NZ_JBHTCM010000028.1"/>
</dbReference>
<feature type="transmembrane region" description="Helical" evidence="2">
    <location>
        <begin position="482"/>
        <end position="501"/>
    </location>
</feature>
<keyword evidence="2" id="KW-0812">Transmembrane</keyword>
<dbReference type="EMBL" id="JBHTCM010000028">
    <property type="protein sequence ID" value="MFC7335313.1"/>
    <property type="molecule type" value="Genomic_DNA"/>
</dbReference>
<keyword evidence="1" id="KW-0175">Coiled coil</keyword>
<dbReference type="InterPro" id="IPR014345">
    <property type="entry name" value="XrtA_polysacc_chain"/>
</dbReference>
<gene>
    <name evidence="3" type="ORF">ACFQPS_19250</name>
</gene>
<feature type="transmembrane region" description="Helical" evidence="2">
    <location>
        <begin position="419"/>
        <end position="439"/>
    </location>
</feature>
<name>A0ABW2KYZ2_9PROT</name>
<comment type="caution">
    <text evidence="3">The sequence shown here is derived from an EMBL/GenBank/DDBJ whole genome shotgun (WGS) entry which is preliminary data.</text>
</comment>
<feature type="coiled-coil region" evidence="1">
    <location>
        <begin position="160"/>
        <end position="236"/>
    </location>
</feature>
<evidence type="ECO:0000313" key="3">
    <source>
        <dbReference type="EMBL" id="MFC7335313.1"/>
    </source>
</evidence>
<organism evidence="3 4">
    <name type="scientific">Rhodocista pekingensis</name>
    <dbReference type="NCBI Taxonomy" id="201185"/>
    <lineage>
        <taxon>Bacteria</taxon>
        <taxon>Pseudomonadati</taxon>
        <taxon>Pseudomonadota</taxon>
        <taxon>Alphaproteobacteria</taxon>
        <taxon>Rhodospirillales</taxon>
        <taxon>Azospirillaceae</taxon>
        <taxon>Rhodocista</taxon>
    </lineage>
</organism>
<dbReference type="PANTHER" id="PTHR32309">
    <property type="entry name" value="TYROSINE-PROTEIN KINASE"/>
    <property type="match status" value="1"/>
</dbReference>
<evidence type="ECO:0000256" key="1">
    <source>
        <dbReference type="SAM" id="Coils"/>
    </source>
</evidence>